<dbReference type="InterPro" id="IPR032244">
    <property type="entry name" value="LapD_MoxY_N"/>
</dbReference>
<dbReference type="InterPro" id="IPR043128">
    <property type="entry name" value="Rev_trsase/Diguanyl_cyclase"/>
</dbReference>
<dbReference type="CDD" id="cd01948">
    <property type="entry name" value="EAL"/>
    <property type="match status" value="1"/>
</dbReference>
<keyword evidence="1" id="KW-0812">Transmembrane</keyword>
<proteinExistence type="predicted"/>
<reference evidence="4 5" key="1">
    <citation type="submission" date="2024-03" db="EMBL/GenBank/DDBJ databases">
        <title>Sulfurimonas sp. HSL3-1.</title>
        <authorList>
            <person name="Wang S."/>
        </authorList>
    </citation>
    <scope>NUCLEOTIDE SEQUENCE [LARGE SCALE GENOMIC DNA]</scope>
    <source>
        <strain evidence="4 5">HSL3-1</strain>
    </source>
</reference>
<evidence type="ECO:0000256" key="1">
    <source>
        <dbReference type="SAM" id="Phobius"/>
    </source>
</evidence>
<dbReference type="Gene3D" id="3.20.20.450">
    <property type="entry name" value="EAL domain"/>
    <property type="match status" value="1"/>
</dbReference>
<evidence type="ECO:0000259" key="3">
    <source>
        <dbReference type="PROSITE" id="PS50885"/>
    </source>
</evidence>
<keyword evidence="5" id="KW-1185">Reference proteome</keyword>
<dbReference type="InterPro" id="IPR003660">
    <property type="entry name" value="HAMP_dom"/>
</dbReference>
<dbReference type="SMART" id="SM00052">
    <property type="entry name" value="EAL"/>
    <property type="match status" value="1"/>
</dbReference>
<organism evidence="4 5">
    <name type="scientific">Sulfurimonas diazotrophicus</name>
    <dbReference type="NCBI Taxonomy" id="3131939"/>
    <lineage>
        <taxon>Bacteria</taxon>
        <taxon>Pseudomonadati</taxon>
        <taxon>Campylobacterota</taxon>
        <taxon>Epsilonproteobacteria</taxon>
        <taxon>Campylobacterales</taxon>
        <taxon>Sulfurimonadaceae</taxon>
        <taxon>Sulfurimonas</taxon>
    </lineage>
</organism>
<dbReference type="PANTHER" id="PTHR33121:SF79">
    <property type="entry name" value="CYCLIC DI-GMP PHOSPHODIESTERASE PDED-RELATED"/>
    <property type="match status" value="1"/>
</dbReference>
<dbReference type="InterPro" id="IPR001633">
    <property type="entry name" value="EAL_dom"/>
</dbReference>
<dbReference type="SUPFAM" id="SSF55073">
    <property type="entry name" value="Nucleotide cyclase"/>
    <property type="match status" value="1"/>
</dbReference>
<dbReference type="SUPFAM" id="SSF141868">
    <property type="entry name" value="EAL domain-like"/>
    <property type="match status" value="1"/>
</dbReference>
<dbReference type="Gene3D" id="3.30.70.270">
    <property type="match status" value="1"/>
</dbReference>
<dbReference type="InterPro" id="IPR035919">
    <property type="entry name" value="EAL_sf"/>
</dbReference>
<dbReference type="PROSITE" id="PS50885">
    <property type="entry name" value="HAMP"/>
    <property type="match status" value="1"/>
</dbReference>
<dbReference type="Proteomes" id="UP001447842">
    <property type="component" value="Chromosome"/>
</dbReference>
<dbReference type="Gene3D" id="6.20.270.20">
    <property type="entry name" value="LapD/MoxY periplasmic domain"/>
    <property type="match status" value="1"/>
</dbReference>
<keyword evidence="1" id="KW-0472">Membrane</keyword>
<protein>
    <submittedName>
        <fullName evidence="4">EAL domain-containing protein</fullName>
    </submittedName>
</protein>
<sequence length="634" mass="70635">MTLFKEITLAMSILVIALLAMTMFSNYRTNVRFIEEQLYTSARNTASSLGLAISRASDGQDVAMAETMINAVFDSGLYEAIVYRNVDGKVLYERHTPLILDDVPAWFADSIALPPASASVPVGREWMQVGELQIEGHRGNAYTQMWDALKEVLVSFFILSLLAMGGIYFMLKIVLRSLDAVREQAEAVSGNRFIIQESLPRTREFRDVVQAINTLVFKVKEVFKKEADAVARYNTLLYEDRQTHLKNRDFFMMKLGSLMSGEDRFSAGYVAALQLCDPDKVKHEEGGYVLQKVLSFIGDIARGIVNGVEEGVACRVREFEVILILPSLEESDVSALLTSAAESCKGAGYCVTIAAAAYRTGETPSDLLSHLDYALMQAEAGGAVPVLYREKHDHVPSWGHDEWRKHLRDAMQFDRFVTVYQPVVARSGETVQKELLLRLELEGKLLNAGAFIPVVSHLDLLEELDRYVLDKMGKSFHAVEVAVNVSEDFIAHSSTIGWLSARKDAWDDNTLELAFEVSNSTVLSAPEPAAAFSMFVQKQGWRFGIDHFTVESEKDLTFLQRVKPSYLKIDAAYLLSLVGSESKRESALFTIARLIDIDLIATGVDSEETATSLYEHGIERLQGFWIGKPDKGAV</sequence>
<gene>
    <name evidence="4" type="ORF">WCY31_07070</name>
</gene>
<dbReference type="EMBL" id="CP147920">
    <property type="protein sequence ID" value="XAU14017.1"/>
    <property type="molecule type" value="Genomic_DNA"/>
</dbReference>
<dbReference type="InterPro" id="IPR000160">
    <property type="entry name" value="GGDEF_dom"/>
</dbReference>
<accession>A0ABZ3H9D9</accession>
<feature type="domain" description="HAMP" evidence="3">
    <location>
        <begin position="172"/>
        <end position="224"/>
    </location>
</feature>
<dbReference type="Gene3D" id="3.30.110.200">
    <property type="match status" value="1"/>
</dbReference>
<dbReference type="Pfam" id="PF16448">
    <property type="entry name" value="LapD_MoxY_N"/>
    <property type="match status" value="1"/>
</dbReference>
<feature type="transmembrane region" description="Helical" evidence="1">
    <location>
        <begin position="152"/>
        <end position="171"/>
    </location>
</feature>
<dbReference type="PROSITE" id="PS50883">
    <property type="entry name" value="EAL"/>
    <property type="match status" value="1"/>
</dbReference>
<dbReference type="PANTHER" id="PTHR33121">
    <property type="entry name" value="CYCLIC DI-GMP PHOSPHODIESTERASE PDEF"/>
    <property type="match status" value="1"/>
</dbReference>
<dbReference type="Pfam" id="PF00563">
    <property type="entry name" value="EAL"/>
    <property type="match status" value="1"/>
</dbReference>
<name>A0ABZ3H9D9_9BACT</name>
<evidence type="ECO:0000259" key="2">
    <source>
        <dbReference type="PROSITE" id="PS50883"/>
    </source>
</evidence>
<keyword evidence="1" id="KW-1133">Transmembrane helix</keyword>
<dbReference type="RefSeq" id="WP_345971846.1">
    <property type="nucleotide sequence ID" value="NZ_CP147920.1"/>
</dbReference>
<dbReference type="InterPro" id="IPR029787">
    <property type="entry name" value="Nucleotide_cyclase"/>
</dbReference>
<dbReference type="SMART" id="SM00267">
    <property type="entry name" value="GGDEF"/>
    <property type="match status" value="1"/>
</dbReference>
<dbReference type="InterPro" id="IPR042461">
    <property type="entry name" value="LapD_MoxY_peri_C"/>
</dbReference>
<dbReference type="InterPro" id="IPR050706">
    <property type="entry name" value="Cyclic-di-GMP_PDE-like"/>
</dbReference>
<feature type="transmembrane region" description="Helical" evidence="1">
    <location>
        <begin position="6"/>
        <end position="24"/>
    </location>
</feature>
<evidence type="ECO:0000313" key="5">
    <source>
        <dbReference type="Proteomes" id="UP001447842"/>
    </source>
</evidence>
<feature type="domain" description="EAL" evidence="2">
    <location>
        <begin position="400"/>
        <end position="634"/>
    </location>
</feature>
<evidence type="ECO:0000313" key="4">
    <source>
        <dbReference type="EMBL" id="XAU14017.1"/>
    </source>
</evidence>